<comment type="caution">
    <text evidence="3">The sequence shown here is derived from an EMBL/GenBank/DDBJ whole genome shotgun (WGS) entry which is preliminary data.</text>
</comment>
<keyword evidence="1" id="KW-0560">Oxidoreductase</keyword>
<keyword evidence="4" id="KW-1185">Reference proteome</keyword>
<reference evidence="3 4" key="1">
    <citation type="submission" date="2016-07" db="EMBL/GenBank/DDBJ databases">
        <title>Pervasive Adenine N6-methylation of Active Genes in Fungi.</title>
        <authorList>
            <consortium name="DOE Joint Genome Institute"/>
            <person name="Mondo S.J."/>
            <person name="Dannebaum R.O."/>
            <person name="Kuo R.C."/>
            <person name="Labutti K."/>
            <person name="Haridas S."/>
            <person name="Kuo A."/>
            <person name="Salamov A."/>
            <person name="Ahrendt S.R."/>
            <person name="Lipzen A."/>
            <person name="Sullivan W."/>
            <person name="Andreopoulos W.B."/>
            <person name="Clum A."/>
            <person name="Lindquist E."/>
            <person name="Daum C."/>
            <person name="Ramamoorthy G.K."/>
            <person name="Gryganskyi A."/>
            <person name="Culley D."/>
            <person name="Magnuson J.K."/>
            <person name="James T.Y."/>
            <person name="O'Malley M.A."/>
            <person name="Stajich J.E."/>
            <person name="Spatafora J.W."/>
            <person name="Visel A."/>
            <person name="Grigoriev I.V."/>
        </authorList>
    </citation>
    <scope>NUCLEOTIDE SEQUENCE [LARGE SCALE GENOMIC DNA]</scope>
    <source>
        <strain evidence="3 4">68-887.2</strain>
    </source>
</reference>
<dbReference type="AlphaFoldDB" id="A0A1Y2AX16"/>
<evidence type="ECO:0000256" key="1">
    <source>
        <dbReference type="RuleBase" id="RU003682"/>
    </source>
</evidence>
<dbReference type="FunCoup" id="A0A1Y2AX16">
    <property type="interactions" value="6"/>
</dbReference>
<keyword evidence="1" id="KW-0408">Iron</keyword>
<dbReference type="GO" id="GO:0046872">
    <property type="term" value="F:metal ion binding"/>
    <property type="evidence" value="ECO:0007669"/>
    <property type="project" value="UniProtKB-KW"/>
</dbReference>
<dbReference type="InterPro" id="IPR026992">
    <property type="entry name" value="DIOX_N"/>
</dbReference>
<dbReference type="Proteomes" id="UP000193986">
    <property type="component" value="Unassembled WGS sequence"/>
</dbReference>
<evidence type="ECO:0000313" key="4">
    <source>
        <dbReference type="Proteomes" id="UP000193986"/>
    </source>
</evidence>
<dbReference type="SUPFAM" id="SSF51197">
    <property type="entry name" value="Clavaminate synthase-like"/>
    <property type="match status" value="1"/>
</dbReference>
<dbReference type="InParanoid" id="A0A1Y2AX16"/>
<dbReference type="InterPro" id="IPR005123">
    <property type="entry name" value="Oxoglu/Fe-dep_dioxygenase_dom"/>
</dbReference>
<gene>
    <name evidence="3" type="ORF">BCR39DRAFT_539328</name>
</gene>
<dbReference type="PANTHER" id="PTHR47990">
    <property type="entry name" value="2-OXOGLUTARATE (2OG) AND FE(II)-DEPENDENT OXYGENASE SUPERFAMILY PROTEIN-RELATED"/>
    <property type="match status" value="1"/>
</dbReference>
<dbReference type="Gene3D" id="2.60.120.330">
    <property type="entry name" value="B-lactam Antibiotic, Isopenicillin N Synthase, Chain"/>
    <property type="match status" value="1"/>
</dbReference>
<dbReference type="Pfam" id="PF03171">
    <property type="entry name" value="2OG-FeII_Oxy"/>
    <property type="match status" value="1"/>
</dbReference>
<proteinExistence type="inferred from homology"/>
<dbReference type="Pfam" id="PF14226">
    <property type="entry name" value="DIOX_N"/>
    <property type="match status" value="1"/>
</dbReference>
<dbReference type="PROSITE" id="PS51471">
    <property type="entry name" value="FE2OG_OXY"/>
    <property type="match status" value="1"/>
</dbReference>
<dbReference type="InterPro" id="IPR044861">
    <property type="entry name" value="IPNS-like_FE2OG_OXY"/>
</dbReference>
<dbReference type="EMBL" id="MCFC01000041">
    <property type="protein sequence ID" value="ORY27119.1"/>
    <property type="molecule type" value="Genomic_DNA"/>
</dbReference>
<evidence type="ECO:0000259" key="2">
    <source>
        <dbReference type="PROSITE" id="PS51471"/>
    </source>
</evidence>
<name>A0A1Y2AX16_9TREE</name>
<accession>A0A1Y2AX16</accession>
<sequence>MYRNVNKMYMRYERHSRACTRPLSISSRYIYLVYSAYLDAMPDIEMLKDRSASGSVSTQRLPLVDISPYLQADSSAEARKLTSDTLDKACREFGFFYVTGHGLDAEYLQSLLKLGHKFFELPQQSKDSIHIFKSMDGVRGYQKLGENVTYAKRDQQEALDIYPEPEYPSTNRLEGSQLWPSDDDMPGFKATLLDYTEKMKKIGHGFMQAMADTLGHREIFDELQNDNYWVLRVIGYPPLPEEHDTESGISCGAHTDYGCLTFLLADDTPGALQVEAKDGSWIPADPIPGAFVVNIGDIIDTLTGHQYKSTYHRVIHRGSRYRVSIPFFFEPQRDQVIKPLEGFTAPGETAVAPFTYFDHLKSMIYNHFVPNDEALSEKPNVNELTQRG</sequence>
<dbReference type="InterPro" id="IPR050231">
    <property type="entry name" value="Iron_ascorbate_oxido_reductase"/>
</dbReference>
<dbReference type="GO" id="GO:0016491">
    <property type="term" value="F:oxidoreductase activity"/>
    <property type="evidence" value="ECO:0007669"/>
    <property type="project" value="UniProtKB-KW"/>
</dbReference>
<protein>
    <recommendedName>
        <fullName evidence="2">Fe2OG dioxygenase domain-containing protein</fullName>
    </recommendedName>
</protein>
<organism evidence="3 4">
    <name type="scientific">Naematelia encephala</name>
    <dbReference type="NCBI Taxonomy" id="71784"/>
    <lineage>
        <taxon>Eukaryota</taxon>
        <taxon>Fungi</taxon>
        <taxon>Dikarya</taxon>
        <taxon>Basidiomycota</taxon>
        <taxon>Agaricomycotina</taxon>
        <taxon>Tremellomycetes</taxon>
        <taxon>Tremellales</taxon>
        <taxon>Naemateliaceae</taxon>
        <taxon>Naematelia</taxon>
    </lineage>
</organism>
<comment type="similarity">
    <text evidence="1">Belongs to the iron/ascorbate-dependent oxidoreductase family.</text>
</comment>
<evidence type="ECO:0000313" key="3">
    <source>
        <dbReference type="EMBL" id="ORY27119.1"/>
    </source>
</evidence>
<dbReference type="PRINTS" id="PR00682">
    <property type="entry name" value="IPNSYNTHASE"/>
</dbReference>
<dbReference type="OrthoDB" id="288590at2759"/>
<keyword evidence="1" id="KW-0479">Metal-binding</keyword>
<feature type="domain" description="Fe2OG dioxygenase" evidence="2">
    <location>
        <begin position="226"/>
        <end position="331"/>
    </location>
</feature>
<dbReference type="InterPro" id="IPR027443">
    <property type="entry name" value="IPNS-like_sf"/>
</dbReference>